<dbReference type="InterPro" id="IPR025335">
    <property type="entry name" value="DUF4241"/>
</dbReference>
<accession>A0ABW5KHN9</accession>
<keyword evidence="2" id="KW-1185">Reference proteome</keyword>
<evidence type="ECO:0000313" key="1">
    <source>
        <dbReference type="EMBL" id="MFD2547242.1"/>
    </source>
</evidence>
<protein>
    <submittedName>
        <fullName evidence="1">DUF4241 domain-containing protein</fullName>
    </submittedName>
</protein>
<organism evidence="1 2">
    <name type="scientific">Sphingobacterium suaedae</name>
    <dbReference type="NCBI Taxonomy" id="1686402"/>
    <lineage>
        <taxon>Bacteria</taxon>
        <taxon>Pseudomonadati</taxon>
        <taxon>Bacteroidota</taxon>
        <taxon>Sphingobacteriia</taxon>
        <taxon>Sphingobacteriales</taxon>
        <taxon>Sphingobacteriaceae</taxon>
        <taxon>Sphingobacterium</taxon>
    </lineage>
</organism>
<dbReference type="EMBL" id="JBHULR010000003">
    <property type="protein sequence ID" value="MFD2547242.1"/>
    <property type="molecule type" value="Genomic_DNA"/>
</dbReference>
<proteinExistence type="predicted"/>
<dbReference type="RefSeq" id="WP_380901806.1">
    <property type="nucleotide sequence ID" value="NZ_JBHUEG010000007.1"/>
</dbReference>
<reference evidence="2" key="1">
    <citation type="journal article" date="2019" name="Int. J. Syst. Evol. Microbiol.">
        <title>The Global Catalogue of Microorganisms (GCM) 10K type strain sequencing project: providing services to taxonomists for standard genome sequencing and annotation.</title>
        <authorList>
            <consortium name="The Broad Institute Genomics Platform"/>
            <consortium name="The Broad Institute Genome Sequencing Center for Infectious Disease"/>
            <person name="Wu L."/>
            <person name="Ma J."/>
        </authorList>
    </citation>
    <scope>NUCLEOTIDE SEQUENCE [LARGE SCALE GENOMIC DNA]</scope>
    <source>
        <strain evidence="2">KCTC 42662</strain>
    </source>
</reference>
<evidence type="ECO:0000313" key="2">
    <source>
        <dbReference type="Proteomes" id="UP001597545"/>
    </source>
</evidence>
<dbReference type="Proteomes" id="UP001597545">
    <property type="component" value="Unassembled WGS sequence"/>
</dbReference>
<comment type="caution">
    <text evidence="1">The sequence shown here is derived from an EMBL/GenBank/DDBJ whole genome shotgun (WGS) entry which is preliminary data.</text>
</comment>
<name>A0ABW5KHN9_9SPHI</name>
<sequence length="275" mass="30707">MMMPYCNLALQFAYLAAIYNRKVVICLTALVLSSCDLQNKPLQNNSGIPAQPVGFDWIDTIPKVAIRNTSLAFPQIFEGSFKPETKVSQLGVEITFDMMAAGNLNIPSGKIIATDPLTLSNAVAFKEQFPIGEFPVELAMANINGNKDRRVAFARIRFSDNPVKQWEFALLPGQLSISIKSTDRYGYGVDAGIGLFVDQIAQNSLDSILDQKWEEIFSEEFEVYKNYAFQNHKAVFYSTGYGDGFYTTYIGRDSVGKISQLLTDFGIVLWWNIGK</sequence>
<gene>
    <name evidence="1" type="ORF">ACFSR5_06225</name>
</gene>
<dbReference type="Pfam" id="PF14025">
    <property type="entry name" value="DUF4241"/>
    <property type="match status" value="1"/>
</dbReference>